<gene>
    <name evidence="2" type="ORF">NEZAVI_LOCUS6477</name>
</gene>
<dbReference type="Proteomes" id="UP001152798">
    <property type="component" value="Chromosome 3"/>
</dbReference>
<evidence type="ECO:0000256" key="1">
    <source>
        <dbReference type="SAM" id="MobiDB-lite"/>
    </source>
</evidence>
<organism evidence="2 3">
    <name type="scientific">Nezara viridula</name>
    <name type="common">Southern green stink bug</name>
    <name type="synonym">Cimex viridulus</name>
    <dbReference type="NCBI Taxonomy" id="85310"/>
    <lineage>
        <taxon>Eukaryota</taxon>
        <taxon>Metazoa</taxon>
        <taxon>Ecdysozoa</taxon>
        <taxon>Arthropoda</taxon>
        <taxon>Hexapoda</taxon>
        <taxon>Insecta</taxon>
        <taxon>Pterygota</taxon>
        <taxon>Neoptera</taxon>
        <taxon>Paraneoptera</taxon>
        <taxon>Hemiptera</taxon>
        <taxon>Heteroptera</taxon>
        <taxon>Panheteroptera</taxon>
        <taxon>Pentatomomorpha</taxon>
        <taxon>Pentatomoidea</taxon>
        <taxon>Pentatomidae</taxon>
        <taxon>Pentatominae</taxon>
        <taxon>Nezara</taxon>
    </lineage>
</organism>
<sequence>MDAESLRKIITSQSEKRRIEKKGYKEGPVKRIVRIMDEPVFILRRLVLYIGDQRCAVTLLSLNLKLEGNLALEYYLNELMRTLQGPGKPRLRKRVKSPIKYSRVVTTESDIEEGGKAREEERMEVDITESDLEEAFARAVNIEGSEKGEDEETIIEKETENSATEATLSQPGSSAVDKLESLLSELIEQELSSTCEVKQEREDEDEYLVQK</sequence>
<dbReference type="OrthoDB" id="10385482at2759"/>
<name>A0A9P0ME99_NEZVI</name>
<accession>A0A9P0ME99</accession>
<feature type="region of interest" description="Disordered" evidence="1">
    <location>
        <begin position="143"/>
        <end position="176"/>
    </location>
</feature>
<proteinExistence type="predicted"/>
<evidence type="ECO:0000313" key="3">
    <source>
        <dbReference type="Proteomes" id="UP001152798"/>
    </source>
</evidence>
<dbReference type="AlphaFoldDB" id="A0A9P0ME99"/>
<evidence type="ECO:0000313" key="2">
    <source>
        <dbReference type="EMBL" id="CAH1396398.1"/>
    </source>
</evidence>
<keyword evidence="3" id="KW-1185">Reference proteome</keyword>
<reference evidence="2" key="1">
    <citation type="submission" date="2022-01" db="EMBL/GenBank/DDBJ databases">
        <authorList>
            <person name="King R."/>
        </authorList>
    </citation>
    <scope>NUCLEOTIDE SEQUENCE</scope>
</reference>
<protein>
    <submittedName>
        <fullName evidence="2">Uncharacterized protein</fullName>
    </submittedName>
</protein>
<dbReference type="EMBL" id="OV725079">
    <property type="protein sequence ID" value="CAH1396398.1"/>
    <property type="molecule type" value="Genomic_DNA"/>
</dbReference>
<feature type="compositionally biased region" description="Polar residues" evidence="1">
    <location>
        <begin position="161"/>
        <end position="173"/>
    </location>
</feature>